<reference evidence="1" key="1">
    <citation type="journal article" date="2014" name="Front. Microbiol.">
        <title>High frequency of phylogenetically diverse reductive dehalogenase-homologous genes in deep subseafloor sedimentary metagenomes.</title>
        <authorList>
            <person name="Kawai M."/>
            <person name="Futagami T."/>
            <person name="Toyoda A."/>
            <person name="Takaki Y."/>
            <person name="Nishi S."/>
            <person name="Hori S."/>
            <person name="Arai W."/>
            <person name="Tsubouchi T."/>
            <person name="Morono Y."/>
            <person name="Uchiyama I."/>
            <person name="Ito T."/>
            <person name="Fujiyama A."/>
            <person name="Inagaki F."/>
            <person name="Takami H."/>
        </authorList>
    </citation>
    <scope>NUCLEOTIDE SEQUENCE</scope>
    <source>
        <strain evidence="1">Expedition CK06-06</strain>
    </source>
</reference>
<name>X1NS84_9ZZZZ</name>
<accession>X1NS84</accession>
<dbReference type="AlphaFoldDB" id="X1NS84"/>
<gene>
    <name evidence="1" type="ORF">S06H3_50910</name>
</gene>
<feature type="non-terminal residue" evidence="1">
    <location>
        <position position="1"/>
    </location>
</feature>
<protein>
    <submittedName>
        <fullName evidence="1">Uncharacterized protein</fullName>
    </submittedName>
</protein>
<proteinExistence type="predicted"/>
<evidence type="ECO:0000313" key="1">
    <source>
        <dbReference type="EMBL" id="GAI33071.1"/>
    </source>
</evidence>
<organism evidence="1">
    <name type="scientific">marine sediment metagenome</name>
    <dbReference type="NCBI Taxonomy" id="412755"/>
    <lineage>
        <taxon>unclassified sequences</taxon>
        <taxon>metagenomes</taxon>
        <taxon>ecological metagenomes</taxon>
    </lineage>
</organism>
<dbReference type="EMBL" id="BARV01032266">
    <property type="protein sequence ID" value="GAI33071.1"/>
    <property type="molecule type" value="Genomic_DNA"/>
</dbReference>
<sequence>RFREEVRPQAMKVCPGEDGVRHFDERIGVTMRILGMLLGAVLLAGCSTSTPSLDETDQVPKERLYNYQFRDDGDAFLVVSRDREFLGSVCNTRLIIDSRLAAEIQAGESARFRLPAGLRVVSVQGDGICRGEAPKQVVHVQNGQTTHYRITVDSGLNIGLVPG</sequence>
<comment type="caution">
    <text evidence="1">The sequence shown here is derived from an EMBL/GenBank/DDBJ whole genome shotgun (WGS) entry which is preliminary data.</text>
</comment>